<evidence type="ECO:0000256" key="1">
    <source>
        <dbReference type="SAM" id="MobiDB-lite"/>
    </source>
</evidence>
<name>A0A9P5VCN8_9FUNG</name>
<feature type="compositionally biased region" description="Low complexity" evidence="1">
    <location>
        <begin position="20"/>
        <end position="41"/>
    </location>
</feature>
<organism evidence="2 3">
    <name type="scientific">Linnemannia schmuckeri</name>
    <dbReference type="NCBI Taxonomy" id="64567"/>
    <lineage>
        <taxon>Eukaryota</taxon>
        <taxon>Fungi</taxon>
        <taxon>Fungi incertae sedis</taxon>
        <taxon>Mucoromycota</taxon>
        <taxon>Mortierellomycotina</taxon>
        <taxon>Mortierellomycetes</taxon>
        <taxon>Mortierellales</taxon>
        <taxon>Mortierellaceae</taxon>
        <taxon>Linnemannia</taxon>
    </lineage>
</organism>
<evidence type="ECO:0000313" key="3">
    <source>
        <dbReference type="Proteomes" id="UP000748756"/>
    </source>
</evidence>
<proteinExistence type="predicted"/>
<dbReference type="EMBL" id="JAAAUQ010000221">
    <property type="protein sequence ID" value="KAF9152762.1"/>
    <property type="molecule type" value="Genomic_DNA"/>
</dbReference>
<dbReference type="AlphaFoldDB" id="A0A9P5VCN8"/>
<feature type="region of interest" description="Disordered" evidence="1">
    <location>
        <begin position="287"/>
        <end position="310"/>
    </location>
</feature>
<dbReference type="OrthoDB" id="2441364at2759"/>
<comment type="caution">
    <text evidence="2">The sequence shown here is derived from an EMBL/GenBank/DDBJ whole genome shotgun (WGS) entry which is preliminary data.</text>
</comment>
<feature type="region of interest" description="Disordered" evidence="1">
    <location>
        <begin position="1"/>
        <end position="71"/>
    </location>
</feature>
<reference evidence="2" key="1">
    <citation type="journal article" date="2020" name="Fungal Divers.">
        <title>Resolving the Mortierellaceae phylogeny through synthesis of multi-gene phylogenetics and phylogenomics.</title>
        <authorList>
            <person name="Vandepol N."/>
            <person name="Liber J."/>
            <person name="Desiro A."/>
            <person name="Na H."/>
            <person name="Kennedy M."/>
            <person name="Barry K."/>
            <person name="Grigoriev I.V."/>
            <person name="Miller A.N."/>
            <person name="O'Donnell K."/>
            <person name="Stajich J.E."/>
            <person name="Bonito G."/>
        </authorList>
    </citation>
    <scope>NUCLEOTIDE SEQUENCE</scope>
    <source>
        <strain evidence="2">NRRL 6426</strain>
    </source>
</reference>
<gene>
    <name evidence="2" type="ORF">BG015_004746</name>
</gene>
<keyword evidence="3" id="KW-1185">Reference proteome</keyword>
<sequence length="332" mass="36299">MTMTPCKYIPRPPAEFHIRPSTTTTSPSSSPNTPNNNKNSTAIFSNTRSGCSSNLDKALPPTPPKRATTAKTTALLKLKGLKTRLRTHSFSSSTFSFLTSSSQDHQHFVFSPLSSSISNRSSSSTVSTTRESVAQEYARTIKTLWKMVEDEEQAHRLVEASHSLSGCIPTIADISLGTGTGTGRVVNRPPYVGTMTAALRRPSLPLLMTVLPIQEEDETSTISTTSPTRMPFSPRPSSGLQRRHHAVSLAILDKTPLPTTTKRNTFPLMISTMNEMDHTVADLEVSPVGFSDASEEEDSGEDSEEEEERAVVHIAQKISVYRGRSFCWSQPA</sequence>
<feature type="region of interest" description="Disordered" evidence="1">
    <location>
        <begin position="217"/>
        <end position="240"/>
    </location>
</feature>
<dbReference type="Proteomes" id="UP000748756">
    <property type="component" value="Unassembled WGS sequence"/>
</dbReference>
<protein>
    <submittedName>
        <fullName evidence="2">Uncharacterized protein</fullName>
    </submittedName>
</protein>
<evidence type="ECO:0000313" key="2">
    <source>
        <dbReference type="EMBL" id="KAF9152762.1"/>
    </source>
</evidence>
<feature type="compositionally biased region" description="Polar residues" evidence="1">
    <location>
        <begin position="42"/>
        <end position="55"/>
    </location>
</feature>
<accession>A0A9P5VCN8</accession>
<feature type="compositionally biased region" description="Acidic residues" evidence="1">
    <location>
        <begin position="293"/>
        <end position="308"/>
    </location>
</feature>